<name>A0A4Q9KBR9_9ACTN</name>
<dbReference type="InterPro" id="IPR050155">
    <property type="entry name" value="HAD-like_hydrolase_sf"/>
</dbReference>
<evidence type="ECO:0000313" key="2">
    <source>
        <dbReference type="Proteomes" id="UP000292373"/>
    </source>
</evidence>
<dbReference type="InterPro" id="IPR023214">
    <property type="entry name" value="HAD_sf"/>
</dbReference>
<dbReference type="EMBL" id="SDMQ01000012">
    <property type="protein sequence ID" value="TBT83354.1"/>
    <property type="molecule type" value="Genomic_DNA"/>
</dbReference>
<dbReference type="Proteomes" id="UP000292373">
    <property type="component" value="Unassembled WGS sequence"/>
</dbReference>
<dbReference type="InterPro" id="IPR006439">
    <property type="entry name" value="HAD-SF_hydro_IA"/>
</dbReference>
<reference evidence="1 2" key="1">
    <citation type="submission" date="2019-01" db="EMBL/GenBank/DDBJ databases">
        <title>Lactibacter flavus gen. nov., sp. nov., a novel bacterium of the family Propionibacteriaceae isolated from raw milk and dairy products.</title>
        <authorList>
            <person name="Huptas C."/>
            <person name="Wenning M."/>
            <person name="Breitenwieser F."/>
            <person name="Doll E."/>
            <person name="Von Neubeck M."/>
            <person name="Busse H.-J."/>
            <person name="Scherer S."/>
        </authorList>
    </citation>
    <scope>NUCLEOTIDE SEQUENCE [LARGE SCALE GENOMIC DNA]</scope>
    <source>
        <strain evidence="1 2">KCTC 33808</strain>
    </source>
</reference>
<protein>
    <submittedName>
        <fullName evidence="1">HAD family hydrolase</fullName>
    </submittedName>
</protein>
<dbReference type="PANTHER" id="PTHR43434:SF24">
    <property type="entry name" value="HYDROLASE-RELATED"/>
    <property type="match status" value="1"/>
</dbReference>
<dbReference type="Gene3D" id="1.10.150.240">
    <property type="entry name" value="Putative phosphatase, domain 2"/>
    <property type="match status" value="1"/>
</dbReference>
<organism evidence="1 2">
    <name type="scientific">Propioniciclava sinopodophylli</name>
    <dbReference type="NCBI Taxonomy" id="1837344"/>
    <lineage>
        <taxon>Bacteria</taxon>
        <taxon>Bacillati</taxon>
        <taxon>Actinomycetota</taxon>
        <taxon>Actinomycetes</taxon>
        <taxon>Propionibacteriales</taxon>
        <taxon>Propionibacteriaceae</taxon>
        <taxon>Propioniciclava</taxon>
    </lineage>
</organism>
<dbReference type="InterPro" id="IPR041492">
    <property type="entry name" value="HAD_2"/>
</dbReference>
<dbReference type="Pfam" id="PF13419">
    <property type="entry name" value="HAD_2"/>
    <property type="match status" value="1"/>
</dbReference>
<dbReference type="GO" id="GO:0006281">
    <property type="term" value="P:DNA repair"/>
    <property type="evidence" value="ECO:0007669"/>
    <property type="project" value="TreeGrafter"/>
</dbReference>
<keyword evidence="2" id="KW-1185">Reference proteome</keyword>
<gene>
    <name evidence="1" type="ORF">ET989_11745</name>
</gene>
<dbReference type="SUPFAM" id="SSF56784">
    <property type="entry name" value="HAD-like"/>
    <property type="match status" value="1"/>
</dbReference>
<dbReference type="NCBIfam" id="TIGR01549">
    <property type="entry name" value="HAD-SF-IA-v1"/>
    <property type="match status" value="1"/>
</dbReference>
<dbReference type="GO" id="GO:0008967">
    <property type="term" value="F:phosphoglycolate phosphatase activity"/>
    <property type="evidence" value="ECO:0007669"/>
    <property type="project" value="TreeGrafter"/>
</dbReference>
<dbReference type="SFLD" id="SFLDG01129">
    <property type="entry name" value="C1.5:_HAD__Beta-PGM__Phosphata"/>
    <property type="match status" value="1"/>
</dbReference>
<accession>A0A4Q9KBR9</accession>
<evidence type="ECO:0000313" key="1">
    <source>
        <dbReference type="EMBL" id="TBT83354.1"/>
    </source>
</evidence>
<dbReference type="Gene3D" id="3.40.50.1000">
    <property type="entry name" value="HAD superfamily/HAD-like"/>
    <property type="match status" value="1"/>
</dbReference>
<dbReference type="InterPro" id="IPR036412">
    <property type="entry name" value="HAD-like_sf"/>
</dbReference>
<dbReference type="NCBIfam" id="TIGR01509">
    <property type="entry name" value="HAD-SF-IA-v3"/>
    <property type="match status" value="1"/>
</dbReference>
<dbReference type="InterPro" id="IPR023198">
    <property type="entry name" value="PGP-like_dom2"/>
</dbReference>
<proteinExistence type="predicted"/>
<dbReference type="SFLD" id="SFLDG01135">
    <property type="entry name" value="C1.5.6:_HAD__Beta-PGM__Phospha"/>
    <property type="match status" value="1"/>
</dbReference>
<dbReference type="OrthoDB" id="9797743at2"/>
<dbReference type="PANTHER" id="PTHR43434">
    <property type="entry name" value="PHOSPHOGLYCOLATE PHOSPHATASE"/>
    <property type="match status" value="1"/>
</dbReference>
<sequence length="214" mass="22839">MTEPRWGTVLFDFDGTLANTIPLILASYRWTIEQHDLPSMTDEQIRATIGRTLPDMMAELGGPERVTELMEAYSAWQRDNVATYLESYPGLDGLLTELASAGVRVGIATSRRRESAENLAGVLGINVPVLATLEDTTEHKPLPAPLLLAAERLGSEASDCTYVGDAVVDLQAARAAGMAGIGVTWGAGDPDALRAEPSVAVVDTVEELRAALFG</sequence>
<keyword evidence="1" id="KW-0378">Hydrolase</keyword>
<dbReference type="RefSeq" id="WP_131169185.1">
    <property type="nucleotide sequence ID" value="NZ_SDMQ01000012.1"/>
</dbReference>
<dbReference type="AlphaFoldDB" id="A0A4Q9KBR9"/>
<dbReference type="GO" id="GO:0005829">
    <property type="term" value="C:cytosol"/>
    <property type="evidence" value="ECO:0007669"/>
    <property type="project" value="TreeGrafter"/>
</dbReference>
<comment type="caution">
    <text evidence="1">The sequence shown here is derived from an EMBL/GenBank/DDBJ whole genome shotgun (WGS) entry which is preliminary data.</text>
</comment>
<dbReference type="SFLD" id="SFLDS00003">
    <property type="entry name" value="Haloacid_Dehalogenase"/>
    <property type="match status" value="1"/>
</dbReference>